<reference evidence="3 4" key="1">
    <citation type="submission" date="2020-02" db="EMBL/GenBank/DDBJ databases">
        <title>The whole genome sequence of CPCC 205119.</title>
        <authorList>
            <person name="Jiang Z."/>
        </authorList>
    </citation>
    <scope>NUCLEOTIDE SEQUENCE [LARGE SCALE GENOMIC DNA]</scope>
    <source>
        <strain evidence="3 4">CPCC 205119</strain>
    </source>
</reference>
<keyword evidence="4" id="KW-1185">Reference proteome</keyword>
<evidence type="ECO:0000313" key="4">
    <source>
        <dbReference type="Proteomes" id="UP000470470"/>
    </source>
</evidence>
<dbReference type="InterPro" id="IPR024498">
    <property type="entry name" value="DUF2786"/>
</dbReference>
<comment type="caution">
    <text evidence="3">The sequence shown here is derived from an EMBL/GenBank/DDBJ whole genome shotgun (WGS) entry which is preliminary data.</text>
</comment>
<dbReference type="Pfam" id="PF23771">
    <property type="entry name" value="DUF7168"/>
    <property type="match status" value="1"/>
</dbReference>
<dbReference type="InterPro" id="IPR055592">
    <property type="entry name" value="DUF7168"/>
</dbReference>
<evidence type="ECO:0000259" key="2">
    <source>
        <dbReference type="Pfam" id="PF23771"/>
    </source>
</evidence>
<evidence type="ECO:0000259" key="1">
    <source>
        <dbReference type="Pfam" id="PF10979"/>
    </source>
</evidence>
<dbReference type="Proteomes" id="UP000470470">
    <property type="component" value="Unassembled WGS sequence"/>
</dbReference>
<protein>
    <submittedName>
        <fullName evidence="3">DUF2786 domain-containing protein</fullName>
    </submittedName>
</protein>
<dbReference type="AlphaFoldDB" id="A0A7K3WDE8"/>
<feature type="domain" description="DUF7168" evidence="2">
    <location>
        <begin position="251"/>
        <end position="360"/>
    </location>
</feature>
<proteinExistence type="predicted"/>
<dbReference type="RefSeq" id="WP_152729843.1">
    <property type="nucleotide sequence ID" value="NZ_JAABOZ010000002.1"/>
</dbReference>
<gene>
    <name evidence="3" type="ORF">G1H19_08045</name>
</gene>
<evidence type="ECO:0000313" key="3">
    <source>
        <dbReference type="EMBL" id="NEL53949.1"/>
    </source>
</evidence>
<dbReference type="EMBL" id="JAAGWK010000010">
    <property type="protein sequence ID" value="NEL53949.1"/>
    <property type="molecule type" value="Genomic_DNA"/>
</dbReference>
<dbReference type="Pfam" id="PF10979">
    <property type="entry name" value="DUF2786"/>
    <property type="match status" value="1"/>
</dbReference>
<organism evidence="3 4">
    <name type="scientific">Goekera deserti</name>
    <dbReference type="NCBI Taxonomy" id="2497753"/>
    <lineage>
        <taxon>Bacteria</taxon>
        <taxon>Bacillati</taxon>
        <taxon>Actinomycetota</taxon>
        <taxon>Actinomycetes</taxon>
        <taxon>Geodermatophilales</taxon>
        <taxon>Geodermatophilaceae</taxon>
        <taxon>Goekera</taxon>
    </lineage>
</organism>
<accession>A0A7K3WDE8</accession>
<feature type="domain" description="DUF2786" evidence="1">
    <location>
        <begin position="182"/>
        <end position="220"/>
    </location>
</feature>
<name>A0A7K3WDE8_9ACTN</name>
<sequence length="410" mass="42994">MPTRAQRPSADPVVLLLAAGLQAARSPDGGRELDEVADELGRRAPQTDVTGAGLHALTTQLAVLWEHGWQPADVVHLAGRRVNRRAARLVAVGITAEAAASGAATRAPAAWVEQLDGCATTSSVGQWQRSEGLDAATGWRDLIRLVAALLALPGTEPLLPPPSAWPAARRDAAVRTAPVAERALNRIRGLLAKAESTDFPEEADALTAKAQELMSRHAIDAAVLADAQPAGGAGTAVARRLHLADPYAEPKAHLLHAVADANGARVVLYRELGIATVVGLPADLELVSLLFTSLLLQATRALTDATRHGGTATRSAAFRRGFLLAYAARVGERLERAREEAATAATHAYGADLVPVLARRAEEVDRATDALFPRVARRRSRSVDAAGWHAGRLAAERADLGDGPGSVTAS</sequence>